<dbReference type="SUPFAM" id="SSF102114">
    <property type="entry name" value="Radical SAM enzymes"/>
    <property type="match status" value="1"/>
</dbReference>
<dbReference type="GO" id="GO:0003824">
    <property type="term" value="F:catalytic activity"/>
    <property type="evidence" value="ECO:0007669"/>
    <property type="project" value="InterPro"/>
</dbReference>
<evidence type="ECO:0000259" key="1">
    <source>
        <dbReference type="Pfam" id="PF04055"/>
    </source>
</evidence>
<feature type="non-terminal residue" evidence="2">
    <location>
        <position position="110"/>
    </location>
</feature>
<accession>K1RSH0</accession>
<gene>
    <name evidence="2" type="ORF">LEA_18901</name>
</gene>
<dbReference type="InterPro" id="IPR007197">
    <property type="entry name" value="rSAM"/>
</dbReference>
<dbReference type="Pfam" id="PF04055">
    <property type="entry name" value="Radical_SAM"/>
    <property type="match status" value="1"/>
</dbReference>
<dbReference type="EMBL" id="AJWY01012982">
    <property type="protein sequence ID" value="EKC48378.1"/>
    <property type="molecule type" value="Genomic_DNA"/>
</dbReference>
<organism evidence="2">
    <name type="scientific">human gut metagenome</name>
    <dbReference type="NCBI Taxonomy" id="408170"/>
    <lineage>
        <taxon>unclassified sequences</taxon>
        <taxon>metagenomes</taxon>
        <taxon>organismal metagenomes</taxon>
    </lineage>
</organism>
<dbReference type="AlphaFoldDB" id="K1RSH0"/>
<protein>
    <submittedName>
        <fullName evidence="2">Radical SAM-superfamily protein</fullName>
    </submittedName>
</protein>
<evidence type="ECO:0000313" key="2">
    <source>
        <dbReference type="EMBL" id="EKC48378.1"/>
    </source>
</evidence>
<proteinExistence type="predicted"/>
<dbReference type="SFLD" id="SFLDS00029">
    <property type="entry name" value="Radical_SAM"/>
    <property type="match status" value="1"/>
</dbReference>
<dbReference type="InterPro" id="IPR058240">
    <property type="entry name" value="rSAM_sf"/>
</dbReference>
<dbReference type="GO" id="GO:0051536">
    <property type="term" value="F:iron-sulfur cluster binding"/>
    <property type="evidence" value="ECO:0007669"/>
    <property type="project" value="InterPro"/>
</dbReference>
<comment type="caution">
    <text evidence="2">The sequence shown here is derived from an EMBL/GenBank/DDBJ whole genome shotgun (WGS) entry which is preliminary data.</text>
</comment>
<sequence length="110" mass="12401">MKQTNISVFIPHYGCTHICSFCNQKTISGHSEPVTEKELESILEGQLENLKDSGTKAQIAFFGGSFTAIDRDYMIRLLTVAKRYTDAYPEQYDGIRCSTRPDCIDEEILG</sequence>
<reference evidence="2" key="1">
    <citation type="journal article" date="2013" name="Environ. Microbiol.">
        <title>Microbiota from the distal guts of lean and obese adolescents exhibit partial functional redundancy besides clear differences in community structure.</title>
        <authorList>
            <person name="Ferrer M."/>
            <person name="Ruiz A."/>
            <person name="Lanza F."/>
            <person name="Haange S.B."/>
            <person name="Oberbach A."/>
            <person name="Till H."/>
            <person name="Bargiela R."/>
            <person name="Campoy C."/>
            <person name="Segura M.T."/>
            <person name="Richter M."/>
            <person name="von Bergen M."/>
            <person name="Seifert J."/>
            <person name="Suarez A."/>
        </authorList>
    </citation>
    <scope>NUCLEOTIDE SEQUENCE</scope>
</reference>
<feature type="domain" description="Radical SAM core" evidence="1">
    <location>
        <begin position="10"/>
        <end position="109"/>
    </location>
</feature>
<name>K1RSH0_9ZZZZ</name>